<organism evidence="14 15">
    <name type="scientific">Streptomyces yaizuensis</name>
    <dbReference type="NCBI Taxonomy" id="2989713"/>
    <lineage>
        <taxon>Bacteria</taxon>
        <taxon>Bacillati</taxon>
        <taxon>Actinomycetota</taxon>
        <taxon>Actinomycetes</taxon>
        <taxon>Kitasatosporales</taxon>
        <taxon>Streptomycetaceae</taxon>
        <taxon>Streptomyces</taxon>
    </lineage>
</organism>
<keyword evidence="15" id="KW-1185">Reference proteome</keyword>
<gene>
    <name evidence="14" type="ORF">SYYSPA8_19980</name>
</gene>
<keyword evidence="14" id="KW-0067">ATP-binding</keyword>
<keyword evidence="9" id="KW-0902">Two-component regulatory system</keyword>
<proteinExistence type="predicted"/>
<evidence type="ECO:0000256" key="4">
    <source>
        <dbReference type="ARBA" id="ARBA00022553"/>
    </source>
</evidence>
<dbReference type="InterPro" id="IPR036097">
    <property type="entry name" value="HisK_dim/P_sf"/>
</dbReference>
<dbReference type="PROSITE" id="PS50109">
    <property type="entry name" value="HIS_KIN"/>
    <property type="match status" value="1"/>
</dbReference>
<dbReference type="CDD" id="cd00082">
    <property type="entry name" value="HisKA"/>
    <property type="match status" value="1"/>
</dbReference>
<dbReference type="EC" id="2.7.13.3" evidence="3"/>
<sequence>MSPRSSRPPHMGPGRLGPGSTIRLRIALVYGAVFLVLGGVLLALVYLLSSAGTAQDAAEIARAASVPEDSGSVVVGSAPVVVGSAPVVFGDPTWITATVSDAAAAQLLFWSFTGLLVMALCAVVVGWWTAGRVLRPVHTMTARARRLSERNLGERIAVSGPDDELKELGDTLDALLARLEGAMDSQRRFIANASHELRTPLATQRAAIQVGLDPGCPEDVAATRDILLEANRRSERLIDGLLTLARGERGLGTGEDDREDVDLGRVAAEEAARYGVTARGADRAPGGGTVRGNRELLGRLVGNLVANAVAYNVPGGTVDVQVTGGVLTVVNTGPVISEEEIPALFEPFRRGEGRDRTGSGSGLGLSIVRSIAEAHDGRVTAGPGPQGGLAVTVALPSRPF</sequence>
<feature type="transmembrane region" description="Helical" evidence="11">
    <location>
        <begin position="27"/>
        <end position="48"/>
    </location>
</feature>
<feature type="domain" description="HAMP" evidence="13">
    <location>
        <begin position="131"/>
        <end position="184"/>
    </location>
</feature>
<comment type="caution">
    <text evidence="14">The sequence shown here is derived from an EMBL/GenBank/DDBJ whole genome shotgun (WGS) entry which is preliminary data.</text>
</comment>
<evidence type="ECO:0000256" key="2">
    <source>
        <dbReference type="ARBA" id="ARBA00004236"/>
    </source>
</evidence>
<feature type="transmembrane region" description="Helical" evidence="11">
    <location>
        <begin position="107"/>
        <end position="130"/>
    </location>
</feature>
<comment type="catalytic activity">
    <reaction evidence="1">
        <text>ATP + protein L-histidine = ADP + protein N-phospho-L-histidine.</text>
        <dbReference type="EC" id="2.7.13.3"/>
    </reaction>
</comment>
<dbReference type="PANTHER" id="PTHR45436">
    <property type="entry name" value="SENSOR HISTIDINE KINASE YKOH"/>
    <property type="match status" value="1"/>
</dbReference>
<dbReference type="PRINTS" id="PR00344">
    <property type="entry name" value="BCTRLSENSOR"/>
</dbReference>
<dbReference type="SMART" id="SM00388">
    <property type="entry name" value="HisKA"/>
    <property type="match status" value="1"/>
</dbReference>
<dbReference type="Proteomes" id="UP001291653">
    <property type="component" value="Unassembled WGS sequence"/>
</dbReference>
<evidence type="ECO:0000256" key="9">
    <source>
        <dbReference type="ARBA" id="ARBA00023012"/>
    </source>
</evidence>
<evidence type="ECO:0000256" key="3">
    <source>
        <dbReference type="ARBA" id="ARBA00012438"/>
    </source>
</evidence>
<reference evidence="14 15" key="1">
    <citation type="submission" date="2022-10" db="EMBL/GenBank/DDBJ databases">
        <title>Draft genome sequence of Streptomyces sp. YSPA8.</title>
        <authorList>
            <person name="Moriuchi R."/>
            <person name="Dohra H."/>
            <person name="Yamamura H."/>
            <person name="Kodani S."/>
        </authorList>
    </citation>
    <scope>NUCLEOTIDE SEQUENCE [LARGE SCALE GENOMIC DNA]</scope>
    <source>
        <strain evidence="14 15">YSPA8</strain>
    </source>
</reference>
<dbReference type="InterPro" id="IPR004358">
    <property type="entry name" value="Sig_transdc_His_kin-like_C"/>
</dbReference>
<evidence type="ECO:0000259" key="12">
    <source>
        <dbReference type="PROSITE" id="PS50109"/>
    </source>
</evidence>
<dbReference type="SUPFAM" id="SSF158472">
    <property type="entry name" value="HAMP domain-like"/>
    <property type="match status" value="1"/>
</dbReference>
<dbReference type="SMART" id="SM00304">
    <property type="entry name" value="HAMP"/>
    <property type="match status" value="1"/>
</dbReference>
<evidence type="ECO:0000256" key="6">
    <source>
        <dbReference type="ARBA" id="ARBA00022692"/>
    </source>
</evidence>
<keyword evidence="7" id="KW-0418">Kinase</keyword>
<protein>
    <recommendedName>
        <fullName evidence="3">histidine kinase</fullName>
        <ecNumber evidence="3">2.7.13.3</ecNumber>
    </recommendedName>
</protein>
<dbReference type="InterPro" id="IPR050428">
    <property type="entry name" value="TCS_sensor_his_kinase"/>
</dbReference>
<dbReference type="Pfam" id="PF00512">
    <property type="entry name" value="HisKA"/>
    <property type="match status" value="1"/>
</dbReference>
<dbReference type="InterPro" id="IPR003661">
    <property type="entry name" value="HisK_dim/P_dom"/>
</dbReference>
<evidence type="ECO:0000256" key="7">
    <source>
        <dbReference type="ARBA" id="ARBA00022777"/>
    </source>
</evidence>
<dbReference type="InterPro" id="IPR005467">
    <property type="entry name" value="His_kinase_dom"/>
</dbReference>
<dbReference type="InterPro" id="IPR003594">
    <property type="entry name" value="HATPase_dom"/>
</dbReference>
<evidence type="ECO:0000313" key="14">
    <source>
        <dbReference type="EMBL" id="GLF96615.1"/>
    </source>
</evidence>
<evidence type="ECO:0000256" key="5">
    <source>
        <dbReference type="ARBA" id="ARBA00022679"/>
    </source>
</evidence>
<dbReference type="PANTHER" id="PTHR45436:SF5">
    <property type="entry name" value="SENSOR HISTIDINE KINASE TRCS"/>
    <property type="match status" value="1"/>
</dbReference>
<dbReference type="CDD" id="cd06225">
    <property type="entry name" value="HAMP"/>
    <property type="match status" value="1"/>
</dbReference>
<evidence type="ECO:0000256" key="8">
    <source>
        <dbReference type="ARBA" id="ARBA00022989"/>
    </source>
</evidence>
<evidence type="ECO:0000313" key="15">
    <source>
        <dbReference type="Proteomes" id="UP001291653"/>
    </source>
</evidence>
<dbReference type="Gene3D" id="6.10.340.10">
    <property type="match status" value="1"/>
</dbReference>
<dbReference type="Gene3D" id="1.10.287.130">
    <property type="match status" value="1"/>
</dbReference>
<dbReference type="SMART" id="SM00387">
    <property type="entry name" value="HATPase_c"/>
    <property type="match status" value="1"/>
</dbReference>
<keyword evidence="6 11" id="KW-0812">Transmembrane</keyword>
<dbReference type="InterPro" id="IPR036890">
    <property type="entry name" value="HATPase_C_sf"/>
</dbReference>
<dbReference type="Pfam" id="PF00672">
    <property type="entry name" value="HAMP"/>
    <property type="match status" value="1"/>
</dbReference>
<evidence type="ECO:0000256" key="1">
    <source>
        <dbReference type="ARBA" id="ARBA00000085"/>
    </source>
</evidence>
<name>A0ABQ5P207_9ACTN</name>
<dbReference type="SUPFAM" id="SSF55874">
    <property type="entry name" value="ATPase domain of HSP90 chaperone/DNA topoisomerase II/histidine kinase"/>
    <property type="match status" value="1"/>
</dbReference>
<keyword evidence="5" id="KW-0808">Transferase</keyword>
<dbReference type="EMBL" id="BSBI01000008">
    <property type="protein sequence ID" value="GLF96615.1"/>
    <property type="molecule type" value="Genomic_DNA"/>
</dbReference>
<dbReference type="Pfam" id="PF02518">
    <property type="entry name" value="HATPase_c"/>
    <property type="match status" value="1"/>
</dbReference>
<keyword evidence="4" id="KW-0597">Phosphoprotein</keyword>
<keyword evidence="8 11" id="KW-1133">Transmembrane helix</keyword>
<keyword evidence="10 11" id="KW-0472">Membrane</keyword>
<dbReference type="GO" id="GO:0005524">
    <property type="term" value="F:ATP binding"/>
    <property type="evidence" value="ECO:0007669"/>
    <property type="project" value="UniProtKB-KW"/>
</dbReference>
<evidence type="ECO:0000256" key="11">
    <source>
        <dbReference type="SAM" id="Phobius"/>
    </source>
</evidence>
<evidence type="ECO:0000256" key="10">
    <source>
        <dbReference type="ARBA" id="ARBA00023136"/>
    </source>
</evidence>
<dbReference type="InterPro" id="IPR003660">
    <property type="entry name" value="HAMP_dom"/>
</dbReference>
<dbReference type="PROSITE" id="PS50885">
    <property type="entry name" value="HAMP"/>
    <property type="match status" value="1"/>
</dbReference>
<evidence type="ECO:0000259" key="13">
    <source>
        <dbReference type="PROSITE" id="PS50885"/>
    </source>
</evidence>
<comment type="subcellular location">
    <subcellularLocation>
        <location evidence="2">Cell membrane</location>
    </subcellularLocation>
</comment>
<dbReference type="SUPFAM" id="SSF47384">
    <property type="entry name" value="Homodimeric domain of signal transducing histidine kinase"/>
    <property type="match status" value="1"/>
</dbReference>
<feature type="domain" description="Histidine kinase" evidence="12">
    <location>
        <begin position="192"/>
        <end position="399"/>
    </location>
</feature>
<dbReference type="Gene3D" id="3.30.565.10">
    <property type="entry name" value="Histidine kinase-like ATPase, C-terminal domain"/>
    <property type="match status" value="1"/>
</dbReference>
<accession>A0ABQ5P207</accession>
<keyword evidence="14" id="KW-0547">Nucleotide-binding</keyword>